<organism evidence="1 2">
    <name type="scientific">Clostridium colicanis DSM 13634</name>
    <dbReference type="NCBI Taxonomy" id="1121305"/>
    <lineage>
        <taxon>Bacteria</taxon>
        <taxon>Bacillati</taxon>
        <taxon>Bacillota</taxon>
        <taxon>Clostridia</taxon>
        <taxon>Eubacteriales</taxon>
        <taxon>Clostridiaceae</taxon>
        <taxon>Clostridium</taxon>
    </lineage>
</organism>
<protein>
    <submittedName>
        <fullName evidence="1">Uncharacterized protein</fullName>
    </submittedName>
</protein>
<gene>
    <name evidence="1" type="ORF">CLCOL_14870</name>
</gene>
<dbReference type="Proteomes" id="UP000075374">
    <property type="component" value="Unassembled WGS sequence"/>
</dbReference>
<sequence length="68" mass="7686">MANYISQLPETKGNTINIPHFYENNNITAARTYKTIGDMDLGIPSVHSVAQAYEQNEKLKEVISKNLF</sequence>
<accession>A0A151AM96</accession>
<name>A0A151AM96_9CLOT</name>
<proteinExistence type="predicted"/>
<dbReference type="AlphaFoldDB" id="A0A151AM96"/>
<evidence type="ECO:0000313" key="1">
    <source>
        <dbReference type="EMBL" id="KYH28756.1"/>
    </source>
</evidence>
<reference evidence="1 2" key="1">
    <citation type="submission" date="2016-02" db="EMBL/GenBank/DDBJ databases">
        <title>Genome sequence of Clostridium colicanis DSM 13634.</title>
        <authorList>
            <person name="Poehlein A."/>
            <person name="Daniel R."/>
        </authorList>
    </citation>
    <scope>NUCLEOTIDE SEQUENCE [LARGE SCALE GENOMIC DNA]</scope>
    <source>
        <strain evidence="1 2">DSM 13634</strain>
    </source>
</reference>
<comment type="caution">
    <text evidence="1">The sequence shown here is derived from an EMBL/GenBank/DDBJ whole genome shotgun (WGS) entry which is preliminary data.</text>
</comment>
<dbReference type="STRING" id="1121305.CLCOL_14870"/>
<keyword evidence="2" id="KW-1185">Reference proteome</keyword>
<evidence type="ECO:0000313" key="2">
    <source>
        <dbReference type="Proteomes" id="UP000075374"/>
    </source>
</evidence>
<dbReference type="EMBL" id="LTBB01000007">
    <property type="protein sequence ID" value="KYH28756.1"/>
    <property type="molecule type" value="Genomic_DNA"/>
</dbReference>
<dbReference type="RefSeq" id="WP_061858341.1">
    <property type="nucleotide sequence ID" value="NZ_LTBB01000007.1"/>
</dbReference>